<gene>
    <name evidence="1" type="ORF">KC19_4G269500</name>
</gene>
<reference evidence="1" key="1">
    <citation type="submission" date="2020-06" db="EMBL/GenBank/DDBJ databases">
        <title>WGS assembly of Ceratodon purpureus strain R40.</title>
        <authorList>
            <person name="Carey S.B."/>
            <person name="Jenkins J."/>
            <person name="Shu S."/>
            <person name="Lovell J.T."/>
            <person name="Sreedasyam A."/>
            <person name="Maumus F."/>
            <person name="Tiley G.P."/>
            <person name="Fernandez-Pozo N."/>
            <person name="Barry K."/>
            <person name="Chen C."/>
            <person name="Wang M."/>
            <person name="Lipzen A."/>
            <person name="Daum C."/>
            <person name="Saski C.A."/>
            <person name="Payton A.C."/>
            <person name="Mcbreen J.C."/>
            <person name="Conrad R.E."/>
            <person name="Kollar L.M."/>
            <person name="Olsson S."/>
            <person name="Huttunen S."/>
            <person name="Landis J.B."/>
            <person name="Wickett N.J."/>
            <person name="Johnson M.G."/>
            <person name="Rensing S.A."/>
            <person name="Grimwood J."/>
            <person name="Schmutz J."/>
            <person name="Mcdaniel S.F."/>
        </authorList>
    </citation>
    <scope>NUCLEOTIDE SEQUENCE</scope>
    <source>
        <strain evidence="1">R40</strain>
    </source>
</reference>
<proteinExistence type="predicted"/>
<sequence>MSPPSHPQELHPDTLSLSHDARKLLLVLHWPATARDCCLVQIFQHVTFSIDHSEASVSPSLFWCHAGRHGEVTEHFEAVTDLIRLHLETVCGEDGSKVSAGRQDGTRPTGDEGVVSRFSFPGCDVLYGVAHKRGNRGGT</sequence>
<dbReference type="AlphaFoldDB" id="A0A8T0IFJ6"/>
<dbReference type="Proteomes" id="UP000822688">
    <property type="component" value="Chromosome 4"/>
</dbReference>
<evidence type="ECO:0000313" key="1">
    <source>
        <dbReference type="EMBL" id="KAG0581656.1"/>
    </source>
</evidence>
<dbReference type="EMBL" id="CM026424">
    <property type="protein sequence ID" value="KAG0581656.1"/>
    <property type="molecule type" value="Genomic_DNA"/>
</dbReference>
<evidence type="ECO:0000313" key="2">
    <source>
        <dbReference type="Proteomes" id="UP000822688"/>
    </source>
</evidence>
<name>A0A8T0IFJ6_CERPU</name>
<keyword evidence="2" id="KW-1185">Reference proteome</keyword>
<comment type="caution">
    <text evidence="1">The sequence shown here is derived from an EMBL/GenBank/DDBJ whole genome shotgun (WGS) entry which is preliminary data.</text>
</comment>
<accession>A0A8T0IFJ6</accession>
<protein>
    <submittedName>
        <fullName evidence="1">Uncharacterized protein</fullName>
    </submittedName>
</protein>
<organism evidence="1 2">
    <name type="scientific">Ceratodon purpureus</name>
    <name type="common">Fire moss</name>
    <name type="synonym">Dicranum purpureum</name>
    <dbReference type="NCBI Taxonomy" id="3225"/>
    <lineage>
        <taxon>Eukaryota</taxon>
        <taxon>Viridiplantae</taxon>
        <taxon>Streptophyta</taxon>
        <taxon>Embryophyta</taxon>
        <taxon>Bryophyta</taxon>
        <taxon>Bryophytina</taxon>
        <taxon>Bryopsida</taxon>
        <taxon>Dicranidae</taxon>
        <taxon>Pseudoditrichales</taxon>
        <taxon>Ditrichaceae</taxon>
        <taxon>Ceratodon</taxon>
    </lineage>
</organism>